<reference evidence="1" key="1">
    <citation type="journal article" date="2012" name="PLoS ONE">
        <title>Gene sets for utilization of primary and secondary nutrition supplies in the distal gut of endangered iberian lynx.</title>
        <authorList>
            <person name="Alcaide M."/>
            <person name="Messina E."/>
            <person name="Richter M."/>
            <person name="Bargiela R."/>
            <person name="Peplies J."/>
            <person name="Huws S.A."/>
            <person name="Newbold C.J."/>
            <person name="Golyshin P.N."/>
            <person name="Simon M.A."/>
            <person name="Lopez G."/>
            <person name="Yakimov M.M."/>
            <person name="Ferrer M."/>
        </authorList>
    </citation>
    <scope>NUCLEOTIDE SEQUENCE</scope>
</reference>
<dbReference type="AlphaFoldDB" id="J9H923"/>
<organism evidence="1">
    <name type="scientific">gut metagenome</name>
    <dbReference type="NCBI Taxonomy" id="749906"/>
    <lineage>
        <taxon>unclassified sequences</taxon>
        <taxon>metagenomes</taxon>
        <taxon>organismal metagenomes</taxon>
    </lineage>
</organism>
<comment type="caution">
    <text evidence="1">The sequence shown here is derived from an EMBL/GenBank/DDBJ whole genome shotgun (WGS) entry which is preliminary data.</text>
</comment>
<gene>
    <name evidence="1" type="ORF">EVA_00324</name>
</gene>
<proteinExistence type="predicted"/>
<name>J9H923_9ZZZZ</name>
<accession>J9H923</accession>
<protein>
    <submittedName>
        <fullName evidence="1">Uncharacterized protein</fullName>
    </submittedName>
</protein>
<sequence>MNALLKHWIYMLFFFLLAFMVSEEPATVDPATAVPVSYTSHYEPQQDPYEKAMDFLFDHQFADVPQTALSVDNSQLMKFKCLVRVLASFQELRKQSQQPSRCNDHRFHSLYPESVDYYVYTLRHILI</sequence>
<evidence type="ECO:0000313" key="1">
    <source>
        <dbReference type="EMBL" id="EJX10975.1"/>
    </source>
</evidence>
<dbReference type="EMBL" id="AMCI01000008">
    <property type="protein sequence ID" value="EJX10975.1"/>
    <property type="molecule type" value="Genomic_DNA"/>
</dbReference>